<gene>
    <name evidence="1" type="ORF">EZS28_045113</name>
</gene>
<dbReference type="EMBL" id="SNRW01028509">
    <property type="protein sequence ID" value="KAA6359359.1"/>
    <property type="molecule type" value="Genomic_DNA"/>
</dbReference>
<evidence type="ECO:0000313" key="1">
    <source>
        <dbReference type="EMBL" id="KAA6359359.1"/>
    </source>
</evidence>
<comment type="caution">
    <text evidence="1">The sequence shown here is derived from an EMBL/GenBank/DDBJ whole genome shotgun (WGS) entry which is preliminary data.</text>
</comment>
<dbReference type="AlphaFoldDB" id="A0A5J4TMY7"/>
<evidence type="ECO:0000313" key="2">
    <source>
        <dbReference type="Proteomes" id="UP000324800"/>
    </source>
</evidence>
<proteinExistence type="predicted"/>
<name>A0A5J4TMY7_9EUKA</name>
<organism evidence="1 2">
    <name type="scientific">Streblomastix strix</name>
    <dbReference type="NCBI Taxonomy" id="222440"/>
    <lineage>
        <taxon>Eukaryota</taxon>
        <taxon>Metamonada</taxon>
        <taxon>Preaxostyla</taxon>
        <taxon>Oxymonadida</taxon>
        <taxon>Streblomastigidae</taxon>
        <taxon>Streblomastix</taxon>
    </lineage>
</organism>
<sequence length="55" mass="6237">EYDRQVIHTRTSGSKRDKFVGEGMSSRSVIYCIGKSCGLCRKQYDSNDKIIAVLH</sequence>
<accession>A0A5J4TMY7</accession>
<protein>
    <submittedName>
        <fullName evidence="1">Uncharacterized protein</fullName>
    </submittedName>
</protein>
<feature type="non-terminal residue" evidence="1">
    <location>
        <position position="1"/>
    </location>
</feature>
<reference evidence="1 2" key="1">
    <citation type="submission" date="2019-03" db="EMBL/GenBank/DDBJ databases">
        <title>Single cell metagenomics reveals metabolic interactions within the superorganism composed of flagellate Streblomastix strix and complex community of Bacteroidetes bacteria on its surface.</title>
        <authorList>
            <person name="Treitli S.C."/>
            <person name="Kolisko M."/>
            <person name="Husnik F."/>
            <person name="Keeling P."/>
            <person name="Hampl V."/>
        </authorList>
    </citation>
    <scope>NUCLEOTIDE SEQUENCE [LARGE SCALE GENOMIC DNA]</scope>
    <source>
        <strain evidence="1">ST1C</strain>
    </source>
</reference>
<dbReference type="Proteomes" id="UP000324800">
    <property type="component" value="Unassembled WGS sequence"/>
</dbReference>